<dbReference type="EMBL" id="RCZA01000006">
    <property type="protein sequence ID" value="TPG83202.1"/>
    <property type="molecule type" value="Genomic_DNA"/>
</dbReference>
<evidence type="ECO:0000313" key="4">
    <source>
        <dbReference type="EMBL" id="TPG83202.1"/>
    </source>
</evidence>
<dbReference type="InterPro" id="IPR009081">
    <property type="entry name" value="PP-bd_ACP"/>
</dbReference>
<keyword evidence="1" id="KW-0596">Phosphopantetheine</keyword>
<dbReference type="PROSITE" id="PS50075">
    <property type="entry name" value="CARRIER"/>
    <property type="match status" value="1"/>
</dbReference>
<evidence type="ECO:0000259" key="3">
    <source>
        <dbReference type="PROSITE" id="PS50075"/>
    </source>
</evidence>
<dbReference type="RefSeq" id="WP_140679575.1">
    <property type="nucleotide sequence ID" value="NZ_RCZA01000006.1"/>
</dbReference>
<sequence>MLTQTCPTFSAGELSRWLATRIADYVNLPLDAIEPDVPLSEYGLDSVYALTLVGEVGTHLGMAVDPTVIWDFPTLRTLAQALASNAGSC</sequence>
<dbReference type="SMART" id="SM00823">
    <property type="entry name" value="PKS_PP"/>
    <property type="match status" value="1"/>
</dbReference>
<feature type="domain" description="Carrier" evidence="3">
    <location>
        <begin position="9"/>
        <end position="86"/>
    </location>
</feature>
<proteinExistence type="predicted"/>
<evidence type="ECO:0000256" key="1">
    <source>
        <dbReference type="ARBA" id="ARBA00022450"/>
    </source>
</evidence>
<accession>A0A502IBY2</accession>
<dbReference type="Gene3D" id="1.10.1200.10">
    <property type="entry name" value="ACP-like"/>
    <property type="match status" value="1"/>
</dbReference>
<gene>
    <name evidence="4" type="ORF">EAH74_15125</name>
</gene>
<comment type="caution">
    <text evidence="4">The sequence shown here is derived from an EMBL/GenBank/DDBJ whole genome shotgun (WGS) entry which is preliminary data.</text>
</comment>
<evidence type="ECO:0000256" key="2">
    <source>
        <dbReference type="ARBA" id="ARBA00022553"/>
    </source>
</evidence>
<dbReference type="Proteomes" id="UP000320914">
    <property type="component" value="Unassembled WGS sequence"/>
</dbReference>
<dbReference type="InterPro" id="IPR036736">
    <property type="entry name" value="ACP-like_sf"/>
</dbReference>
<keyword evidence="2" id="KW-0597">Phosphoprotein</keyword>
<reference evidence="4 5" key="1">
    <citation type="journal article" date="2019" name="Environ. Microbiol.">
        <title>Species interactions and distinct microbial communities in high Arctic permafrost affected cryosols are associated with the CH4 and CO2 gas fluxes.</title>
        <authorList>
            <person name="Altshuler I."/>
            <person name="Hamel J."/>
            <person name="Turney S."/>
            <person name="Magnuson E."/>
            <person name="Levesque R."/>
            <person name="Greer C."/>
            <person name="Whyte L.G."/>
        </authorList>
    </citation>
    <scope>NUCLEOTIDE SEQUENCE [LARGE SCALE GENOMIC DNA]</scope>
    <source>
        <strain evidence="4 5">OWC5</strain>
    </source>
</reference>
<dbReference type="Pfam" id="PF00550">
    <property type="entry name" value="PP-binding"/>
    <property type="match status" value="1"/>
</dbReference>
<dbReference type="AlphaFoldDB" id="A0A502IBY2"/>
<dbReference type="SMART" id="SM01294">
    <property type="entry name" value="PKS_PP_betabranch"/>
    <property type="match status" value="1"/>
</dbReference>
<evidence type="ECO:0000313" key="5">
    <source>
        <dbReference type="Proteomes" id="UP000320914"/>
    </source>
</evidence>
<dbReference type="GO" id="GO:0031177">
    <property type="term" value="F:phosphopantetheine binding"/>
    <property type="evidence" value="ECO:0007669"/>
    <property type="project" value="InterPro"/>
</dbReference>
<name>A0A502IBY2_9PSED</name>
<organism evidence="4 5">
    <name type="scientific">Pseudomonas mandelii</name>
    <dbReference type="NCBI Taxonomy" id="75612"/>
    <lineage>
        <taxon>Bacteria</taxon>
        <taxon>Pseudomonadati</taxon>
        <taxon>Pseudomonadota</taxon>
        <taxon>Gammaproteobacteria</taxon>
        <taxon>Pseudomonadales</taxon>
        <taxon>Pseudomonadaceae</taxon>
        <taxon>Pseudomonas</taxon>
    </lineage>
</organism>
<protein>
    <submittedName>
        <fullName evidence="4">Acyl carrier protein</fullName>
    </submittedName>
</protein>
<dbReference type="InterPro" id="IPR020806">
    <property type="entry name" value="PKS_PP-bd"/>
</dbReference>
<dbReference type="SUPFAM" id="SSF47336">
    <property type="entry name" value="ACP-like"/>
    <property type="match status" value="1"/>
</dbReference>